<dbReference type="AlphaFoldDB" id="E4T660"/>
<evidence type="ECO:0000313" key="3">
    <source>
        <dbReference type="Proteomes" id="UP000008718"/>
    </source>
</evidence>
<dbReference type="Pfam" id="PF12836">
    <property type="entry name" value="HHH_3"/>
    <property type="match status" value="1"/>
</dbReference>
<protein>
    <recommendedName>
        <fullName evidence="4">Helix-hairpin-helix motif protein</fullName>
    </recommendedName>
</protein>
<dbReference type="HOGENOM" id="CLU_024854_0_0_10"/>
<reference key="1">
    <citation type="submission" date="2010-11" db="EMBL/GenBank/DDBJ databases">
        <title>The complete genome of Paludibacter propionicigenes DSM 17365.</title>
        <authorList>
            <consortium name="US DOE Joint Genome Institute (JGI-PGF)"/>
            <person name="Lucas S."/>
            <person name="Copeland A."/>
            <person name="Lapidus A."/>
            <person name="Bruce D."/>
            <person name="Goodwin L."/>
            <person name="Pitluck S."/>
            <person name="Kyrpides N."/>
            <person name="Mavromatis K."/>
            <person name="Ivanova N."/>
            <person name="Munk A.C."/>
            <person name="Brettin T."/>
            <person name="Detter J.C."/>
            <person name="Han C."/>
            <person name="Tapia R."/>
            <person name="Land M."/>
            <person name="Hauser L."/>
            <person name="Markowitz V."/>
            <person name="Cheng J.-F."/>
            <person name="Hugenholtz P."/>
            <person name="Woyke T."/>
            <person name="Wu D."/>
            <person name="Gronow S."/>
            <person name="Wellnitz S."/>
            <person name="Brambilla E."/>
            <person name="Klenk H.-P."/>
            <person name="Eisen J.A."/>
        </authorList>
    </citation>
    <scope>NUCLEOTIDE SEQUENCE</scope>
    <source>
        <strain>WB4</strain>
    </source>
</reference>
<dbReference type="eggNOG" id="COG1555">
    <property type="taxonomic scope" value="Bacteria"/>
</dbReference>
<organism evidence="2 3">
    <name type="scientific">Paludibacter propionicigenes (strain DSM 17365 / JCM 13257 / WB4)</name>
    <dbReference type="NCBI Taxonomy" id="694427"/>
    <lineage>
        <taxon>Bacteria</taxon>
        <taxon>Pseudomonadati</taxon>
        <taxon>Bacteroidota</taxon>
        <taxon>Bacteroidia</taxon>
        <taxon>Bacteroidales</taxon>
        <taxon>Paludibacteraceae</taxon>
        <taxon>Paludibacter</taxon>
    </lineage>
</organism>
<proteinExistence type="predicted"/>
<reference evidence="2 3" key="2">
    <citation type="journal article" date="2011" name="Stand. Genomic Sci.">
        <title>Complete genome sequence of Paludibacter propionicigenes type strain (WB4).</title>
        <authorList>
            <person name="Gronow S."/>
            <person name="Munk C."/>
            <person name="Lapidus A."/>
            <person name="Nolan M."/>
            <person name="Lucas S."/>
            <person name="Hammon N."/>
            <person name="Deshpande S."/>
            <person name="Cheng J.F."/>
            <person name="Tapia R."/>
            <person name="Han C."/>
            <person name="Goodwin L."/>
            <person name="Pitluck S."/>
            <person name="Liolios K."/>
            <person name="Ivanova N."/>
            <person name="Mavromatis K."/>
            <person name="Mikhailova N."/>
            <person name="Pati A."/>
            <person name="Chen A."/>
            <person name="Palaniappan K."/>
            <person name="Land M."/>
            <person name="Hauser L."/>
            <person name="Chang Y.J."/>
            <person name="Jeffries C.D."/>
            <person name="Brambilla E."/>
            <person name="Rohde M."/>
            <person name="Goker M."/>
            <person name="Detter J.C."/>
            <person name="Woyke T."/>
            <person name="Bristow J."/>
            <person name="Eisen J.A."/>
            <person name="Markowitz V."/>
            <person name="Hugenholtz P."/>
            <person name="Kyrpides N.C."/>
            <person name="Klenk H.P."/>
        </authorList>
    </citation>
    <scope>NUCLEOTIDE SEQUENCE [LARGE SCALE GENOMIC DNA]</scope>
    <source>
        <strain evidence="3">DSM 17365 / JCM 13257 / WB4</strain>
    </source>
</reference>
<evidence type="ECO:0008006" key="4">
    <source>
        <dbReference type="Google" id="ProtNLM"/>
    </source>
</evidence>
<dbReference type="OrthoDB" id="9766750at2"/>
<dbReference type="KEGG" id="ppn:Palpr_2067"/>
<keyword evidence="1" id="KW-0732">Signal</keyword>
<dbReference type="SUPFAM" id="SSF47781">
    <property type="entry name" value="RuvA domain 2-like"/>
    <property type="match status" value="1"/>
</dbReference>
<name>E4T660_PALPW</name>
<gene>
    <name evidence="2" type="ordered locus">Palpr_2067</name>
</gene>
<dbReference type="STRING" id="694427.Palpr_2067"/>
<dbReference type="Proteomes" id="UP000008718">
    <property type="component" value="Chromosome"/>
</dbReference>
<accession>E4T660</accession>
<dbReference type="RefSeq" id="WP_013445573.1">
    <property type="nucleotide sequence ID" value="NC_014734.1"/>
</dbReference>
<feature type="chain" id="PRO_5003189197" description="Helix-hairpin-helix motif protein" evidence="1">
    <location>
        <begin position="21"/>
        <end position="688"/>
    </location>
</feature>
<evidence type="ECO:0000313" key="2">
    <source>
        <dbReference type="EMBL" id="ADQ80204.1"/>
    </source>
</evidence>
<feature type="signal peptide" evidence="1">
    <location>
        <begin position="1"/>
        <end position="20"/>
    </location>
</feature>
<keyword evidence="3" id="KW-1185">Reference proteome</keyword>
<dbReference type="EMBL" id="CP002345">
    <property type="protein sequence ID" value="ADQ80204.1"/>
    <property type="molecule type" value="Genomic_DNA"/>
</dbReference>
<sequence>MKRLFVYLVLVLLCSYPVRAQDVISTTEQLIADIFEQYTAESEDDIDYDSFYEDLMFCAQNPINLNQATREQLEKLPFLSDNQVENILAYVYQSGSMQTIFELQLVEGLDMTDIRRMLPFVSVGDGLQNDKKIYWSDLWKYGKNELYFRLDRGIESKEGYKLVPDENPDASETNAEKYIGNELYNSLRYRFHYKDRVQLGLTAEKDAGEQFWGKTHKGYDFYSFHVQLNGFGKFKTVVVGDFRANFGQGLVLHPEFSMGKSSYVLNVTPRNSGLKKFSSTDESNFFRGGGVTIRLGKFDISVFYSSKMIDGDTVNGTFSSFIKTGYHRTLKELGKMHTVNQQIAGGNVTYTNMNLQVGVTAVHTELDNALMPDKSVYNYFYFSGKKQTTAGIFYRYRLYKLNLFGETATADNGSIATLNGCFFSPLSYISLVMLHRYYSREYDTFYASSFSATSRINNENGLYLGAEIRPFRKWKFAAYADSYSFPWPKYGIDLPSIGKDYLVQADFAPKRDIAMYWRFKFEEKQTNLSDVGNVMPVVIPLQKTSLRYQLSYSYGNFSFKNVLEGNLSKRKGEDMTYGVIALQDVSYSFKNIPLKVNLRYQFFDAVNYENRLYSYENDVLYAFSIPMYFGLGNRYYLNLQYDMNKKLSLWFKIAQTVYADDRETLSSGNETISGNRKTDMRLLLKYEF</sequence>
<dbReference type="InterPro" id="IPR010994">
    <property type="entry name" value="RuvA_2-like"/>
</dbReference>
<evidence type="ECO:0000256" key="1">
    <source>
        <dbReference type="SAM" id="SignalP"/>
    </source>
</evidence>